<feature type="chain" id="PRO_5045900862" description="Lipid/polyisoprenoid-binding YceI-like domain-containing protein" evidence="1">
    <location>
        <begin position="18"/>
        <end position="184"/>
    </location>
</feature>
<dbReference type="Proteomes" id="UP001501352">
    <property type="component" value="Unassembled WGS sequence"/>
</dbReference>
<evidence type="ECO:0008006" key="4">
    <source>
        <dbReference type="Google" id="ProtNLM"/>
    </source>
</evidence>
<comment type="caution">
    <text evidence="2">The sequence shown here is derived from an EMBL/GenBank/DDBJ whole genome shotgun (WGS) entry which is preliminary data.</text>
</comment>
<feature type="signal peptide" evidence="1">
    <location>
        <begin position="1"/>
        <end position="17"/>
    </location>
</feature>
<dbReference type="EMBL" id="BAAAGA010000005">
    <property type="protein sequence ID" value="GAA0625551.1"/>
    <property type="molecule type" value="Genomic_DNA"/>
</dbReference>
<dbReference type="PROSITE" id="PS51257">
    <property type="entry name" value="PROKAR_LIPOPROTEIN"/>
    <property type="match status" value="1"/>
</dbReference>
<name>A0ABN1H0L3_9CAUL</name>
<sequence>MRHVPALAAILSALALAACGDSGNGGSNAPAAPAASSYAAGYDLSGYYLPLDPVQSGKWSLHHVFVGQAAEFESWQAGQRSGTFGPVMLQFDDTSSPMVQSEIGEAHSVTVRVLPTSYTVNDAQIRFEGQSPELGRVSFDGRLDQGALATSRRNLGDEGAVLTGSLKIGDARPQAVRMRWWMGD</sequence>
<evidence type="ECO:0000313" key="3">
    <source>
        <dbReference type="Proteomes" id="UP001501352"/>
    </source>
</evidence>
<organism evidence="2 3">
    <name type="scientific">Brevundimonas kwangchunensis</name>
    <dbReference type="NCBI Taxonomy" id="322163"/>
    <lineage>
        <taxon>Bacteria</taxon>
        <taxon>Pseudomonadati</taxon>
        <taxon>Pseudomonadota</taxon>
        <taxon>Alphaproteobacteria</taxon>
        <taxon>Caulobacterales</taxon>
        <taxon>Caulobacteraceae</taxon>
        <taxon>Brevundimonas</taxon>
    </lineage>
</organism>
<protein>
    <recommendedName>
        <fullName evidence="4">Lipid/polyisoprenoid-binding YceI-like domain-containing protein</fullName>
    </recommendedName>
</protein>
<reference evidence="2 3" key="1">
    <citation type="journal article" date="2019" name="Int. J. Syst. Evol. Microbiol.">
        <title>The Global Catalogue of Microorganisms (GCM) 10K type strain sequencing project: providing services to taxonomists for standard genome sequencing and annotation.</title>
        <authorList>
            <consortium name="The Broad Institute Genomics Platform"/>
            <consortium name="The Broad Institute Genome Sequencing Center for Infectious Disease"/>
            <person name="Wu L."/>
            <person name="Ma J."/>
        </authorList>
    </citation>
    <scope>NUCLEOTIDE SEQUENCE [LARGE SCALE GENOMIC DNA]</scope>
    <source>
        <strain evidence="2 3">JCM 12928</strain>
    </source>
</reference>
<keyword evidence="1" id="KW-0732">Signal</keyword>
<accession>A0ABN1H0L3</accession>
<keyword evidence="3" id="KW-1185">Reference proteome</keyword>
<evidence type="ECO:0000313" key="2">
    <source>
        <dbReference type="EMBL" id="GAA0625551.1"/>
    </source>
</evidence>
<gene>
    <name evidence="2" type="ORF">GCM10009422_22720</name>
</gene>
<proteinExistence type="predicted"/>
<dbReference type="RefSeq" id="WP_343793829.1">
    <property type="nucleotide sequence ID" value="NZ_BAAAGA010000005.1"/>
</dbReference>
<evidence type="ECO:0000256" key="1">
    <source>
        <dbReference type="SAM" id="SignalP"/>
    </source>
</evidence>